<evidence type="ECO:0000259" key="2">
    <source>
        <dbReference type="PROSITE" id="PS51352"/>
    </source>
</evidence>
<organism evidence="3">
    <name type="scientific">Caldiarchaeum subterraneum</name>
    <dbReference type="NCBI Taxonomy" id="311458"/>
    <lineage>
        <taxon>Archaea</taxon>
        <taxon>Nitrososphaerota</taxon>
        <taxon>Candidatus Caldarchaeales</taxon>
        <taxon>Candidatus Caldarchaeaceae</taxon>
        <taxon>Candidatus Caldarchaeum</taxon>
    </lineage>
</organism>
<dbReference type="PROSITE" id="PS51352">
    <property type="entry name" value="THIOREDOXIN_2"/>
    <property type="match status" value="1"/>
</dbReference>
<dbReference type="Pfam" id="PF05573">
    <property type="entry name" value="NosL"/>
    <property type="match status" value="1"/>
</dbReference>
<dbReference type="Pfam" id="PF00578">
    <property type="entry name" value="AhpC-TSA"/>
    <property type="match status" value="1"/>
</dbReference>
<comment type="caution">
    <text evidence="3">The sequence shown here is derived from an EMBL/GenBank/DDBJ whole genome shotgun (WGS) entry which is preliminary data.</text>
</comment>
<keyword evidence="1" id="KW-0472">Membrane</keyword>
<protein>
    <submittedName>
        <fullName evidence="3">Redoxin domain-containing protein</fullName>
    </submittedName>
</protein>
<dbReference type="EMBL" id="DRXS01000126">
    <property type="protein sequence ID" value="HHR40642.1"/>
    <property type="molecule type" value="Genomic_DNA"/>
</dbReference>
<dbReference type="CDD" id="cd02966">
    <property type="entry name" value="TlpA_like_family"/>
    <property type="match status" value="1"/>
</dbReference>
<accession>A0A7C5Y9P5</accession>
<evidence type="ECO:0000256" key="1">
    <source>
        <dbReference type="SAM" id="Phobius"/>
    </source>
</evidence>
<dbReference type="InterPro" id="IPR000866">
    <property type="entry name" value="AhpC/TSA"/>
</dbReference>
<gene>
    <name evidence="3" type="ORF">ENM42_02310</name>
</gene>
<proteinExistence type="predicted"/>
<dbReference type="Gene3D" id="3.30.70.2050">
    <property type="match status" value="1"/>
</dbReference>
<dbReference type="InterPro" id="IPR036249">
    <property type="entry name" value="Thioredoxin-like_sf"/>
</dbReference>
<dbReference type="PANTHER" id="PTHR41247:SF1">
    <property type="entry name" value="HTH-TYPE TRANSCRIPTIONAL REPRESSOR YCNK"/>
    <property type="match status" value="1"/>
</dbReference>
<evidence type="ECO:0000313" key="3">
    <source>
        <dbReference type="EMBL" id="HHR40642.1"/>
    </source>
</evidence>
<dbReference type="InterPro" id="IPR017937">
    <property type="entry name" value="Thioredoxin_CS"/>
</dbReference>
<dbReference type="InterPro" id="IPR013766">
    <property type="entry name" value="Thioredoxin_domain"/>
</dbReference>
<keyword evidence="1" id="KW-0812">Transmembrane</keyword>
<dbReference type="GO" id="GO:0016209">
    <property type="term" value="F:antioxidant activity"/>
    <property type="evidence" value="ECO:0007669"/>
    <property type="project" value="InterPro"/>
</dbReference>
<feature type="transmembrane region" description="Helical" evidence="1">
    <location>
        <begin position="15"/>
        <end position="33"/>
    </location>
</feature>
<dbReference type="GO" id="GO:0016491">
    <property type="term" value="F:oxidoreductase activity"/>
    <property type="evidence" value="ECO:0007669"/>
    <property type="project" value="InterPro"/>
</dbReference>
<dbReference type="SUPFAM" id="SSF52833">
    <property type="entry name" value="Thioredoxin-like"/>
    <property type="match status" value="1"/>
</dbReference>
<feature type="domain" description="Thioredoxin" evidence="2">
    <location>
        <begin position="178"/>
        <end position="323"/>
    </location>
</feature>
<sequence>MDDGSCRGGVMKRRVFIASAGAAVVATAGYLLFFRNTGEIQQLAEQTCSYCGMKIERKEFAAEMVVDRRRLMYDDIGCMLIHYLSFKGEIEPVRSTWPAAQVEKVMVYTFDSGDLVEASAAWFVKGSEVKTPMRHGYIAFKSLSSALDFAKNLGGEVFGWDKVLESFLRQSTGHEIHHHQDSHQDSFKIPLTLLDGKTITVSQLLLDGKPVLLVFFATWCPTCSKNIKTLAAAYPQFENKVTVLLTSFDPGDTSSKIRQFLEIHNAPKNWLVTLPNLEFITDLRVVIQETIFAINTKGEIIYEKRFGTLTEDDWLKILSMMTTS</sequence>
<dbReference type="Gene3D" id="3.40.30.10">
    <property type="entry name" value="Glutaredoxin"/>
    <property type="match status" value="1"/>
</dbReference>
<name>A0A7C5Y9P5_CALS0</name>
<keyword evidence="1" id="KW-1133">Transmembrane helix</keyword>
<reference evidence="3" key="1">
    <citation type="journal article" date="2020" name="mSystems">
        <title>Genome- and Community-Level Interaction Insights into Carbon Utilization and Element Cycling Functions of Hydrothermarchaeota in Hydrothermal Sediment.</title>
        <authorList>
            <person name="Zhou Z."/>
            <person name="Liu Y."/>
            <person name="Xu W."/>
            <person name="Pan J."/>
            <person name="Luo Z.H."/>
            <person name="Li M."/>
        </authorList>
    </citation>
    <scope>NUCLEOTIDE SEQUENCE [LARGE SCALE GENOMIC DNA]</scope>
    <source>
        <strain evidence="3">SpSt-1084</strain>
    </source>
</reference>
<dbReference type="PROSITE" id="PS00194">
    <property type="entry name" value="THIOREDOXIN_1"/>
    <property type="match status" value="1"/>
</dbReference>
<dbReference type="InterPro" id="IPR008719">
    <property type="entry name" value="N2O_reductase_NosL"/>
</dbReference>
<dbReference type="AlphaFoldDB" id="A0A7C5Y9P5"/>
<dbReference type="PANTHER" id="PTHR41247">
    <property type="entry name" value="HTH-TYPE TRANSCRIPTIONAL REPRESSOR YCNK"/>
    <property type="match status" value="1"/>
</dbReference>
<dbReference type="SUPFAM" id="SSF160387">
    <property type="entry name" value="NosL/MerB-like"/>
    <property type="match status" value="1"/>
</dbReference>